<dbReference type="PANTHER" id="PTHR18919:SF107">
    <property type="entry name" value="ACETYL-COA ACETYLTRANSFERASE, CYTOSOLIC"/>
    <property type="match status" value="1"/>
</dbReference>
<dbReference type="Pfam" id="PF00108">
    <property type="entry name" value="Thiolase_N"/>
    <property type="match status" value="1"/>
</dbReference>
<dbReference type="PROSITE" id="PS00737">
    <property type="entry name" value="THIOLASE_2"/>
    <property type="match status" value="1"/>
</dbReference>
<sequence>MTDAFLCDMVRTPVGRYGGALSAVRADDLAAIPLRRLKENHPDLPWEKVDEVIMGCANQAGEDNRNVARMAALLAELPTQVPGTTVNRLCGSGLDAIGFGARSIKAGEARLVLAGGVESMSRAPFVMPKAIGAFSRANEVHDTTIGWRFVNPLMKAQYGVDSMPETAENVAERFGISREDQDLFALRSQQKTEQARASGILAQGMVPVLIHGRKGQVTEVSADEHPRPRTTLDDLARLPTPFRAGGSVTAGNASGVNDGAACTLLASGEAVAQYGLKPKARIVAMASAGVEPKYMGIGPVPAVRNLLENTGLSLNEMDVIELNEAFAAQALAVLRELGLQDDDARVNPNGGAIALGHPLGMSGVRLVMAAVNELKRTKGRYGLCTMCVGVGQGVALIVENID</sequence>
<evidence type="ECO:0000256" key="5">
    <source>
        <dbReference type="ARBA" id="ARBA00016181"/>
    </source>
</evidence>
<keyword evidence="7" id="KW-0058">Aromatic hydrocarbons catabolism</keyword>
<dbReference type="Proteomes" id="UP000242757">
    <property type="component" value="Unassembled WGS sequence"/>
</dbReference>
<feature type="domain" description="Thiolase C-terminal" evidence="14">
    <location>
        <begin position="276"/>
        <end position="399"/>
    </location>
</feature>
<dbReference type="InterPro" id="IPR020616">
    <property type="entry name" value="Thiolase_N"/>
</dbReference>
<feature type="domain" description="Thiolase N-terminal" evidence="13">
    <location>
        <begin position="8"/>
        <end position="267"/>
    </location>
</feature>
<comment type="similarity">
    <text evidence="3 12">Belongs to the thiolase-like superfamily. Thiolase family.</text>
</comment>
<dbReference type="Pfam" id="PF02803">
    <property type="entry name" value="Thiolase_C"/>
    <property type="match status" value="1"/>
</dbReference>
<dbReference type="GO" id="GO:0019619">
    <property type="term" value="P:3,4-dihydroxybenzoate catabolic process"/>
    <property type="evidence" value="ECO:0007669"/>
    <property type="project" value="InterPro"/>
</dbReference>
<evidence type="ECO:0000256" key="9">
    <source>
        <dbReference type="ARBA" id="ARBA00041222"/>
    </source>
</evidence>
<dbReference type="InterPro" id="IPR002155">
    <property type="entry name" value="Thiolase"/>
</dbReference>
<feature type="active site" description="Proton acceptor" evidence="11">
    <location>
        <position position="357"/>
    </location>
</feature>
<keyword evidence="6 12" id="KW-0808">Transferase</keyword>
<protein>
    <recommendedName>
        <fullName evidence="5">Beta-ketoadipyl-CoA thiolase</fullName>
        <ecNumber evidence="4">2.3.1.174</ecNumber>
    </recommendedName>
    <alternativeName>
        <fullName evidence="9">3-oxoadipyl-CoA thiolase</fullName>
    </alternativeName>
</protein>
<evidence type="ECO:0000256" key="12">
    <source>
        <dbReference type="RuleBase" id="RU003557"/>
    </source>
</evidence>
<accession>A0A233RHV4</accession>
<organism evidence="15 16">
    <name type="scientific">Oceanimonas doudoroffii</name>
    <dbReference type="NCBI Taxonomy" id="84158"/>
    <lineage>
        <taxon>Bacteria</taxon>
        <taxon>Pseudomonadati</taxon>
        <taxon>Pseudomonadota</taxon>
        <taxon>Gammaproteobacteria</taxon>
        <taxon>Aeromonadales</taxon>
        <taxon>Aeromonadaceae</taxon>
        <taxon>Oceanimonas</taxon>
    </lineage>
</organism>
<dbReference type="InterPro" id="IPR016039">
    <property type="entry name" value="Thiolase-like"/>
</dbReference>
<evidence type="ECO:0000256" key="1">
    <source>
        <dbReference type="ARBA" id="ARBA00003720"/>
    </source>
</evidence>
<evidence type="ECO:0000313" key="16">
    <source>
        <dbReference type="Proteomes" id="UP000242757"/>
    </source>
</evidence>
<evidence type="ECO:0000256" key="3">
    <source>
        <dbReference type="ARBA" id="ARBA00010982"/>
    </source>
</evidence>
<dbReference type="GO" id="GO:0033812">
    <property type="term" value="F:3-oxoadipyl-CoA thiolase activity"/>
    <property type="evidence" value="ECO:0007669"/>
    <property type="project" value="UniProtKB-EC"/>
</dbReference>
<dbReference type="PANTHER" id="PTHR18919">
    <property type="entry name" value="ACETYL-COA C-ACYLTRANSFERASE"/>
    <property type="match status" value="1"/>
</dbReference>
<dbReference type="InterPro" id="IPR012793">
    <property type="entry name" value="PcaF"/>
</dbReference>
<comment type="catalytic activity">
    <reaction evidence="10">
        <text>succinyl-CoA + acetyl-CoA = 3-oxoadipyl-CoA + CoA</text>
        <dbReference type="Rhea" id="RHEA:19481"/>
        <dbReference type="ChEBI" id="CHEBI:57287"/>
        <dbReference type="ChEBI" id="CHEBI:57288"/>
        <dbReference type="ChEBI" id="CHEBI:57292"/>
        <dbReference type="ChEBI" id="CHEBI:57348"/>
        <dbReference type="EC" id="2.3.1.174"/>
    </reaction>
</comment>
<dbReference type="NCBIfam" id="TIGR01930">
    <property type="entry name" value="AcCoA-C-Actrans"/>
    <property type="match status" value="1"/>
</dbReference>
<dbReference type="SUPFAM" id="SSF53901">
    <property type="entry name" value="Thiolase-like"/>
    <property type="match status" value="2"/>
</dbReference>
<reference evidence="15 16" key="1">
    <citation type="submission" date="2017-08" db="EMBL/GenBank/DDBJ databases">
        <title>A Genome Sequence of Oceanimonas doudoroffii ATCC 27123T.</title>
        <authorList>
            <person name="Brennan M.A."/>
            <person name="Maclea K.S."/>
            <person name="Mcclelland W.D."/>
            <person name="Trachtenberg A.M."/>
        </authorList>
    </citation>
    <scope>NUCLEOTIDE SEQUENCE [LARGE SCALE GENOMIC DNA]</scope>
    <source>
        <strain evidence="15 16">ATCC 27123</strain>
    </source>
</reference>
<comment type="pathway">
    <text evidence="2">Aromatic compound metabolism; beta-ketoadipate pathway; acetyl-CoA and succinyl-CoA from 3-oxoadipate: step 2/2.</text>
</comment>
<dbReference type="PROSITE" id="PS00098">
    <property type="entry name" value="THIOLASE_1"/>
    <property type="match status" value="1"/>
</dbReference>
<dbReference type="CDD" id="cd00751">
    <property type="entry name" value="thiolase"/>
    <property type="match status" value="1"/>
</dbReference>
<dbReference type="PIRSF" id="PIRSF000429">
    <property type="entry name" value="Ac-CoA_Ac_transf"/>
    <property type="match status" value="1"/>
</dbReference>
<name>A0A233RHV4_9GAMM</name>
<comment type="caution">
    <text evidence="15">The sequence shown here is derived from an EMBL/GenBank/DDBJ whole genome shotgun (WGS) entry which is preliminary data.</text>
</comment>
<comment type="function">
    <text evidence="1">Catalyzes thiolytic cleavage of beta-ketoadipyl-CoA to succinyl-CoA and acetyl-CoA.</text>
</comment>
<dbReference type="PROSITE" id="PS00099">
    <property type="entry name" value="THIOLASE_3"/>
    <property type="match status" value="1"/>
</dbReference>
<feature type="active site" description="Proton acceptor" evidence="11">
    <location>
        <position position="387"/>
    </location>
</feature>
<dbReference type="InterPro" id="IPR020610">
    <property type="entry name" value="Thiolase_AS"/>
</dbReference>
<evidence type="ECO:0000256" key="10">
    <source>
        <dbReference type="ARBA" id="ARBA00048527"/>
    </source>
</evidence>
<gene>
    <name evidence="15" type="primary">pcaF</name>
    <name evidence="15" type="ORF">B6S08_05535</name>
</gene>
<dbReference type="EC" id="2.3.1.174" evidence="4"/>
<evidence type="ECO:0000256" key="4">
    <source>
        <dbReference type="ARBA" id="ARBA00012233"/>
    </source>
</evidence>
<evidence type="ECO:0000256" key="8">
    <source>
        <dbReference type="ARBA" id="ARBA00023315"/>
    </source>
</evidence>
<dbReference type="Gene3D" id="3.40.47.10">
    <property type="match status" value="1"/>
</dbReference>
<evidence type="ECO:0000256" key="2">
    <source>
        <dbReference type="ARBA" id="ARBA00005071"/>
    </source>
</evidence>
<evidence type="ECO:0000256" key="11">
    <source>
        <dbReference type="PIRSR" id="PIRSR000429-1"/>
    </source>
</evidence>
<dbReference type="FunFam" id="3.40.47.10:FF:000010">
    <property type="entry name" value="Acetyl-CoA acetyltransferase (Thiolase)"/>
    <property type="match status" value="1"/>
</dbReference>
<dbReference type="AlphaFoldDB" id="A0A233RHV4"/>
<evidence type="ECO:0000256" key="6">
    <source>
        <dbReference type="ARBA" id="ARBA00022679"/>
    </source>
</evidence>
<dbReference type="NCBIfam" id="NF006551">
    <property type="entry name" value="PRK09050.1"/>
    <property type="match status" value="1"/>
</dbReference>
<evidence type="ECO:0000259" key="14">
    <source>
        <dbReference type="Pfam" id="PF02803"/>
    </source>
</evidence>
<dbReference type="OrthoDB" id="9764638at2"/>
<dbReference type="EMBL" id="NBIM01000001">
    <property type="protein sequence ID" value="OXY82965.1"/>
    <property type="molecule type" value="Genomic_DNA"/>
</dbReference>
<dbReference type="RefSeq" id="WP_094199742.1">
    <property type="nucleotide sequence ID" value="NZ_NBIM01000001.1"/>
</dbReference>
<evidence type="ECO:0000259" key="13">
    <source>
        <dbReference type="Pfam" id="PF00108"/>
    </source>
</evidence>
<dbReference type="NCBIfam" id="TIGR02430">
    <property type="entry name" value="pcaF"/>
    <property type="match status" value="1"/>
</dbReference>
<dbReference type="InterPro" id="IPR020615">
    <property type="entry name" value="Thiolase_acyl_enz_int_AS"/>
</dbReference>
<keyword evidence="16" id="KW-1185">Reference proteome</keyword>
<dbReference type="InterPro" id="IPR020613">
    <property type="entry name" value="Thiolase_CS"/>
</dbReference>
<feature type="active site" description="Acyl-thioester intermediate" evidence="11">
    <location>
        <position position="90"/>
    </location>
</feature>
<dbReference type="InterPro" id="IPR020617">
    <property type="entry name" value="Thiolase_C"/>
</dbReference>
<keyword evidence="8 12" id="KW-0012">Acyltransferase</keyword>
<evidence type="ECO:0000256" key="7">
    <source>
        <dbReference type="ARBA" id="ARBA00022797"/>
    </source>
</evidence>
<proteinExistence type="inferred from homology"/>
<evidence type="ECO:0000313" key="15">
    <source>
        <dbReference type="EMBL" id="OXY82965.1"/>
    </source>
</evidence>